<evidence type="ECO:0000313" key="1">
    <source>
        <dbReference type="EMBL" id="EGF08238.1"/>
    </source>
</evidence>
<keyword evidence="2" id="KW-1185">Reference proteome</keyword>
<evidence type="ECO:0000313" key="2">
    <source>
        <dbReference type="Proteomes" id="UP000004105"/>
    </source>
</evidence>
<name>F2BFN9_9NEIS</name>
<proteinExistence type="predicted"/>
<comment type="caution">
    <text evidence="1">The sequence shown here is derived from an EMBL/GenBank/DDBJ whole genome shotgun (WGS) entry which is preliminary data.</text>
</comment>
<sequence>MKVQAAFDRERSSENYFSGSFNITSDMRISLGHGSSCVAAD</sequence>
<reference evidence="1 2" key="1">
    <citation type="submission" date="2011-02" db="EMBL/GenBank/DDBJ databases">
        <authorList>
            <person name="Muzny D."/>
            <person name="Qin X."/>
            <person name="Deng J."/>
            <person name="Jiang H."/>
            <person name="Liu Y."/>
            <person name="Qu J."/>
            <person name="Song X.-Z."/>
            <person name="Zhang L."/>
            <person name="Thornton R."/>
            <person name="Coyle M."/>
            <person name="Francisco L."/>
            <person name="Jackson L."/>
            <person name="Javaid M."/>
            <person name="Korchina V."/>
            <person name="Kovar C."/>
            <person name="Mata R."/>
            <person name="Mathew T."/>
            <person name="Ngo R."/>
            <person name="Nguyen L."/>
            <person name="Nguyen N."/>
            <person name="Okwuonu G."/>
            <person name="Ongeri F."/>
            <person name="Pham C."/>
            <person name="Simmons D."/>
            <person name="Wilczek-Boney K."/>
            <person name="Hale W."/>
            <person name="Jakkamsetti A."/>
            <person name="Pham P."/>
            <person name="Ruth R."/>
            <person name="San Lucas F."/>
            <person name="Warren J."/>
            <person name="Zhang J."/>
            <person name="Zhao Z."/>
            <person name="Zhou C."/>
            <person name="Zhu D."/>
            <person name="Lee S."/>
            <person name="Bess C."/>
            <person name="Blankenburg K."/>
            <person name="Forbes L."/>
            <person name="Fu Q."/>
            <person name="Gubbala S."/>
            <person name="Hirani K."/>
            <person name="Jayaseelan J.C."/>
            <person name="Lara F."/>
            <person name="Munidasa M."/>
            <person name="Palculict T."/>
            <person name="Patil S."/>
            <person name="Pu L.-L."/>
            <person name="Saada N."/>
            <person name="Tang L."/>
            <person name="Weissenberger G."/>
            <person name="Zhu Y."/>
            <person name="Hemphill L."/>
            <person name="Shang Y."/>
            <person name="Youmans B."/>
            <person name="Ayvaz T."/>
            <person name="Ross M."/>
            <person name="Santibanez J."/>
            <person name="Aqrawi P."/>
            <person name="Gross S."/>
            <person name="Joshi V."/>
            <person name="Fowler G."/>
            <person name="Nazareth L."/>
            <person name="Reid J."/>
            <person name="Worley K."/>
            <person name="Petrosino J."/>
            <person name="Highlander S."/>
            <person name="Gibbs R."/>
        </authorList>
    </citation>
    <scope>NUCLEOTIDE SEQUENCE [LARGE SCALE GENOMIC DNA]</scope>
    <source>
        <strain evidence="1 2">ATCC BAA-1200</strain>
    </source>
</reference>
<accession>F2BFN9</accession>
<protein>
    <submittedName>
        <fullName evidence="1">Uncharacterized protein</fullName>
    </submittedName>
</protein>
<organism evidence="1 2">
    <name type="scientific">Neisseria bacilliformis ATCC BAA-1200</name>
    <dbReference type="NCBI Taxonomy" id="888742"/>
    <lineage>
        <taxon>Bacteria</taxon>
        <taxon>Pseudomonadati</taxon>
        <taxon>Pseudomonadota</taxon>
        <taxon>Betaproteobacteria</taxon>
        <taxon>Neisseriales</taxon>
        <taxon>Neisseriaceae</taxon>
        <taxon>Neisseria</taxon>
    </lineage>
</organism>
<dbReference type="AlphaFoldDB" id="F2BFN9"/>
<dbReference type="HOGENOM" id="CLU_3273180_0_0_4"/>
<gene>
    <name evidence="1" type="ORF">HMPREF9123_2546</name>
</gene>
<dbReference type="EMBL" id="AFAY01000051">
    <property type="protein sequence ID" value="EGF08238.1"/>
    <property type="molecule type" value="Genomic_DNA"/>
</dbReference>
<dbReference type="Proteomes" id="UP000004105">
    <property type="component" value="Unassembled WGS sequence"/>
</dbReference>